<dbReference type="InterPro" id="IPR017627">
    <property type="entry name" value="UGHY"/>
</dbReference>
<protein>
    <recommendedName>
        <fullName evidence="3">Cupin 2 conserved barrel domain-containing protein</fullName>
    </recommendedName>
</protein>
<dbReference type="PANTHER" id="PTHR34571:SF1">
    <property type="entry name" value="(S)-UREIDOGLYCINE AMINOHYDROLASE"/>
    <property type="match status" value="1"/>
</dbReference>
<dbReference type="EMBL" id="HBEQ01009849">
    <property type="protein sequence ID" value="CAD8520488.1"/>
    <property type="molecule type" value="Transcribed_RNA"/>
</dbReference>
<evidence type="ECO:0000256" key="1">
    <source>
        <dbReference type="SAM" id="MobiDB-lite"/>
    </source>
</evidence>
<evidence type="ECO:0008006" key="3">
    <source>
        <dbReference type="Google" id="ProtNLM"/>
    </source>
</evidence>
<dbReference type="InterPro" id="IPR011051">
    <property type="entry name" value="RmlC_Cupin_sf"/>
</dbReference>
<dbReference type="Gene3D" id="2.60.120.10">
    <property type="entry name" value="Jelly Rolls"/>
    <property type="match status" value="1"/>
</dbReference>
<gene>
    <name evidence="2" type="ORF">MCOM1403_LOCUS7914</name>
</gene>
<dbReference type="PANTHER" id="PTHR34571">
    <property type="entry name" value="(S)-UREIDOGLYCINE AMINOHYDROLASE"/>
    <property type="match status" value="1"/>
</dbReference>
<proteinExistence type="predicted"/>
<dbReference type="GO" id="GO:0071522">
    <property type="term" value="F:ureidoglycine aminohydrolase activity"/>
    <property type="evidence" value="ECO:0007669"/>
    <property type="project" value="InterPro"/>
</dbReference>
<evidence type="ECO:0000313" key="2">
    <source>
        <dbReference type="EMBL" id="CAD8520488.1"/>
    </source>
</evidence>
<organism evidence="2">
    <name type="scientific">Micromonas pusilla</name>
    <name type="common">Picoplanktonic green alga</name>
    <name type="synonym">Chromulina pusilla</name>
    <dbReference type="NCBI Taxonomy" id="38833"/>
    <lineage>
        <taxon>Eukaryota</taxon>
        <taxon>Viridiplantae</taxon>
        <taxon>Chlorophyta</taxon>
        <taxon>Mamiellophyceae</taxon>
        <taxon>Mamiellales</taxon>
        <taxon>Mamiellaceae</taxon>
        <taxon>Micromonas</taxon>
    </lineage>
</organism>
<reference evidence="2" key="1">
    <citation type="submission" date="2021-01" db="EMBL/GenBank/DDBJ databases">
        <authorList>
            <person name="Corre E."/>
            <person name="Pelletier E."/>
            <person name="Niang G."/>
            <person name="Scheremetjew M."/>
            <person name="Finn R."/>
            <person name="Kale V."/>
            <person name="Holt S."/>
            <person name="Cochrane G."/>
            <person name="Meng A."/>
            <person name="Brown T."/>
            <person name="Cohen L."/>
        </authorList>
    </citation>
    <scope>NUCLEOTIDE SEQUENCE</scope>
    <source>
        <strain evidence="2">CCMP1723</strain>
    </source>
</reference>
<feature type="region of interest" description="Disordered" evidence="1">
    <location>
        <begin position="1"/>
        <end position="33"/>
    </location>
</feature>
<name>A0A7S0IFR3_MICPS</name>
<dbReference type="InterPro" id="IPR044697">
    <property type="entry name" value="UGlyAH_cupin_C"/>
</dbReference>
<dbReference type="CDD" id="cd02212">
    <property type="entry name" value="cupin_UGlyAH_C"/>
    <property type="match status" value="1"/>
</dbReference>
<sequence length="304" mass="34098">MASKRPRVGEARTGYPEVTHPKPRGEGLPGLTRSRNEADHAVITPESRVWCGLPEWDPRCSGAYLASPQMNGALFTMCLVKMPDGACSGPALHGVERFILVVEGGIAAAITEKAVRLIRLSAVKSRPDVHGEYLYLPPDMASVVSMKAEGATTILMFEQVYRPSPYLKPELKPSSDKPRWYHGFIDDRPTLDPGAPEVVTLRKLLPLEEAFDFNIHVMDFEPGQFLHCNEMHYNQHGMLMLEGQGIYRLGQGDGRWYHLRAGDAVYMAPYCPQWYAALEPGRTRYILYKDTYRDPLLTGTRAHV</sequence>
<dbReference type="SUPFAM" id="SSF51182">
    <property type="entry name" value="RmlC-like cupins"/>
    <property type="match status" value="1"/>
</dbReference>
<dbReference type="AlphaFoldDB" id="A0A7S0IFR3"/>
<dbReference type="InterPro" id="IPR014710">
    <property type="entry name" value="RmlC-like_jellyroll"/>
</dbReference>
<accession>A0A7S0IFR3</accession>